<feature type="domain" description="AAA+ ATPase" evidence="18">
    <location>
        <begin position="192"/>
        <end position="331"/>
    </location>
</feature>
<evidence type="ECO:0000313" key="19">
    <source>
        <dbReference type="EMBL" id="HIV22640.1"/>
    </source>
</evidence>
<keyword evidence="10 15" id="KW-0067">ATP-binding</keyword>
<dbReference type="Gene3D" id="1.10.8.60">
    <property type="match status" value="1"/>
</dbReference>
<dbReference type="GO" id="GO:0005524">
    <property type="term" value="F:ATP binding"/>
    <property type="evidence" value="ECO:0007669"/>
    <property type="project" value="UniProtKB-UniRule"/>
</dbReference>
<evidence type="ECO:0000256" key="9">
    <source>
        <dbReference type="ARBA" id="ARBA00022833"/>
    </source>
</evidence>
<dbReference type="PANTHER" id="PTHR23076">
    <property type="entry name" value="METALLOPROTEASE M41 FTSH"/>
    <property type="match status" value="1"/>
</dbReference>
<gene>
    <name evidence="15 19" type="primary">ftsH</name>
    <name evidence="19" type="ORF">IAC80_01740</name>
</gene>
<dbReference type="AlphaFoldDB" id="A0A9D1NYN3"/>
<dbReference type="Pfam" id="PF01434">
    <property type="entry name" value="Peptidase_M41"/>
    <property type="match status" value="1"/>
</dbReference>
<protein>
    <recommendedName>
        <fullName evidence="15">ATP-dependent zinc metalloprotease FtsH</fullName>
        <ecNumber evidence="15">3.4.24.-</ecNumber>
    </recommendedName>
</protein>
<dbReference type="GO" id="GO:0006508">
    <property type="term" value="P:proteolysis"/>
    <property type="evidence" value="ECO:0007669"/>
    <property type="project" value="UniProtKB-KW"/>
</dbReference>
<evidence type="ECO:0000256" key="15">
    <source>
        <dbReference type="HAMAP-Rule" id="MF_01458"/>
    </source>
</evidence>
<comment type="function">
    <text evidence="15">Acts as a processive, ATP-dependent zinc metallopeptidase for both cytoplasmic and membrane proteins. Plays a role in the quality control of integral membrane proteins.</text>
</comment>
<feature type="transmembrane region" description="Helical" evidence="15">
    <location>
        <begin position="7"/>
        <end position="25"/>
    </location>
</feature>
<reference evidence="19" key="1">
    <citation type="submission" date="2020-10" db="EMBL/GenBank/DDBJ databases">
        <authorList>
            <person name="Gilroy R."/>
        </authorList>
    </citation>
    <scope>NUCLEOTIDE SEQUENCE</scope>
    <source>
        <strain evidence="19">ChiBcec6-7307</strain>
    </source>
</reference>
<feature type="binding site" evidence="15">
    <location>
        <position position="499"/>
    </location>
    <ligand>
        <name>Zn(2+)</name>
        <dbReference type="ChEBI" id="CHEBI:29105"/>
        <note>catalytic</note>
    </ligand>
</feature>
<keyword evidence="6 15" id="KW-0479">Metal-binding</keyword>
<comment type="similarity">
    <text evidence="16">Belongs to the AAA ATPase family.</text>
</comment>
<evidence type="ECO:0000256" key="14">
    <source>
        <dbReference type="ARBA" id="ARBA00061570"/>
    </source>
</evidence>
<evidence type="ECO:0000256" key="7">
    <source>
        <dbReference type="ARBA" id="ARBA00022741"/>
    </source>
</evidence>
<dbReference type="InterPro" id="IPR011546">
    <property type="entry name" value="Pept_M41_FtsH_extracell"/>
</dbReference>
<dbReference type="GO" id="GO:0005886">
    <property type="term" value="C:plasma membrane"/>
    <property type="evidence" value="ECO:0007669"/>
    <property type="project" value="UniProtKB-SubCell"/>
</dbReference>
<comment type="similarity">
    <text evidence="14 15">In the central section; belongs to the AAA ATPase family.</text>
</comment>
<evidence type="ECO:0000256" key="8">
    <source>
        <dbReference type="ARBA" id="ARBA00022801"/>
    </source>
</evidence>
<dbReference type="SMART" id="SM00382">
    <property type="entry name" value="AAA"/>
    <property type="match status" value="1"/>
</dbReference>
<keyword evidence="13 15" id="KW-0472">Membrane</keyword>
<feature type="binding site" evidence="15">
    <location>
        <begin position="200"/>
        <end position="207"/>
    </location>
    <ligand>
        <name>ATP</name>
        <dbReference type="ChEBI" id="CHEBI:30616"/>
    </ligand>
</feature>
<feature type="active site" evidence="15">
    <location>
        <position position="423"/>
    </location>
</feature>
<comment type="caution">
    <text evidence="19">The sequence shown here is derived from an EMBL/GenBank/DDBJ whole genome shotgun (WGS) entry which is preliminary data.</text>
</comment>
<keyword evidence="7 15" id="KW-0547">Nucleotide-binding</keyword>
<dbReference type="EC" id="3.4.24.-" evidence="15"/>
<keyword evidence="8 15" id="KW-0378">Hydrolase</keyword>
<sequence>MNRSTRGLWGYILLVLLFLFLIFGLRDSFDGAEDCTYREFQELLEEGQILSVEVIQNQVAPTGVLKGVLQDGSMVEVNVSDVNQAQEMMDGYEVEVSVRNVERDSVFLTTILPILLTGVVVVFMMAMMNRQSGGGNAKMMNFGKSRARMISPDSKRVMFRDVAGLQEEKEDLQELVEFLKEPEKFLKVGARIPKGVLLVGPPGTGKTLLAKAVAGEAGVPFFSISGSDFVEMFVGVGASRVRDLFEDAKRHQPCIIFIDEIDAVARRRGTGMGGGHDEREQTLNQLLVEMDGFGVNQGIIVMAATNRVDILDPAILRPGRFDRQVAVGRPDIKGREEILQVHAKGKPLGDDVNLGEIARTTAGFTGADLENLMNEAAIMAAKAHRSYIIQEDINKAFVKVGIGAEKKSRVISEKEKRITAYHESGHAILFHLLPDVGPVHTISIIPTGRGAAGYTMPLPEKDEMFNTKNQMFENIVVDLGGRVAEELVIGDVTTGASQDIKQATSIARAMVTRFGMSQKLGLINYDQDEDEVFIGRDLAHTRSYGEHVATVIDEEVKRIIDEAYGKARELISAHEEVLHRTAALLIEKEKVSREEFEALFQTAGSASEQAAGPEAC</sequence>
<evidence type="ECO:0000256" key="11">
    <source>
        <dbReference type="ARBA" id="ARBA00022989"/>
    </source>
</evidence>
<comment type="subunit">
    <text evidence="15">Homohexamer.</text>
</comment>
<dbReference type="InterPro" id="IPR037219">
    <property type="entry name" value="Peptidase_M41-like"/>
</dbReference>
<evidence type="ECO:0000259" key="18">
    <source>
        <dbReference type="SMART" id="SM00382"/>
    </source>
</evidence>
<dbReference type="SUPFAM" id="SSF140990">
    <property type="entry name" value="FtsH protease domain-like"/>
    <property type="match status" value="1"/>
</dbReference>
<dbReference type="Pfam" id="PF00004">
    <property type="entry name" value="AAA"/>
    <property type="match status" value="1"/>
</dbReference>
<evidence type="ECO:0000256" key="3">
    <source>
        <dbReference type="ARBA" id="ARBA00022475"/>
    </source>
</evidence>
<dbReference type="EMBL" id="DVOS01000022">
    <property type="protein sequence ID" value="HIV22640.1"/>
    <property type="molecule type" value="Genomic_DNA"/>
</dbReference>
<comment type="similarity">
    <text evidence="2 15">In the C-terminal section; belongs to the peptidase M41 family.</text>
</comment>
<dbReference type="FunFam" id="1.10.8.60:FF:000001">
    <property type="entry name" value="ATP-dependent zinc metalloprotease FtsH"/>
    <property type="match status" value="1"/>
</dbReference>
<dbReference type="FunFam" id="1.20.58.760:FF:000001">
    <property type="entry name" value="ATP-dependent zinc metalloprotease FtsH"/>
    <property type="match status" value="1"/>
</dbReference>
<keyword evidence="3 15" id="KW-1003">Cell membrane</keyword>
<dbReference type="InterPro" id="IPR027417">
    <property type="entry name" value="P-loop_NTPase"/>
</dbReference>
<dbReference type="InterPro" id="IPR005936">
    <property type="entry name" value="FtsH"/>
</dbReference>
<dbReference type="PANTHER" id="PTHR23076:SF113">
    <property type="entry name" value="ATP-DEPENDENT ZINC METALLOPROTEASE FTSH 1, CHLOROPLASTIC-RELATED"/>
    <property type="match status" value="1"/>
</dbReference>
<dbReference type="Proteomes" id="UP000886889">
    <property type="component" value="Unassembled WGS sequence"/>
</dbReference>
<organism evidence="19 20">
    <name type="scientific">Candidatus Merdiplasma excrementigallinarum</name>
    <dbReference type="NCBI Taxonomy" id="2840864"/>
    <lineage>
        <taxon>Bacteria</taxon>
        <taxon>Bacillati</taxon>
        <taxon>Bacillota</taxon>
        <taxon>Clostridia</taxon>
        <taxon>Lachnospirales</taxon>
        <taxon>Lachnospiraceae</taxon>
        <taxon>Lachnospiraceae incertae sedis</taxon>
        <taxon>Candidatus Merdiplasma</taxon>
    </lineage>
</organism>
<dbReference type="FunFam" id="3.40.50.300:FF:000001">
    <property type="entry name" value="ATP-dependent zinc metalloprotease FtsH"/>
    <property type="match status" value="1"/>
</dbReference>
<dbReference type="HAMAP" id="MF_01458">
    <property type="entry name" value="FtsH"/>
    <property type="match status" value="1"/>
</dbReference>
<keyword evidence="17" id="KW-0175">Coiled coil</keyword>
<name>A0A9D1NYN3_9FIRM</name>
<dbReference type="InterPro" id="IPR003959">
    <property type="entry name" value="ATPase_AAA_core"/>
</dbReference>
<feature type="binding site" evidence="15">
    <location>
        <position position="426"/>
    </location>
    <ligand>
        <name>Zn(2+)</name>
        <dbReference type="ChEBI" id="CHEBI:29105"/>
        <note>catalytic</note>
    </ligand>
</feature>
<dbReference type="GO" id="GO:0030163">
    <property type="term" value="P:protein catabolic process"/>
    <property type="evidence" value="ECO:0007669"/>
    <property type="project" value="UniProtKB-UniRule"/>
</dbReference>
<dbReference type="InterPro" id="IPR041569">
    <property type="entry name" value="AAA_lid_3"/>
</dbReference>
<evidence type="ECO:0000256" key="13">
    <source>
        <dbReference type="ARBA" id="ARBA00023136"/>
    </source>
</evidence>
<feature type="coiled-coil region" evidence="17">
    <location>
        <begin position="155"/>
        <end position="182"/>
    </location>
</feature>
<dbReference type="GO" id="GO:0004222">
    <property type="term" value="F:metalloendopeptidase activity"/>
    <property type="evidence" value="ECO:0007669"/>
    <property type="project" value="InterPro"/>
</dbReference>
<keyword evidence="11 15" id="KW-1133">Transmembrane helix</keyword>
<feature type="binding site" evidence="15">
    <location>
        <position position="422"/>
    </location>
    <ligand>
        <name>Zn(2+)</name>
        <dbReference type="ChEBI" id="CHEBI:29105"/>
        <note>catalytic</note>
    </ligand>
</feature>
<evidence type="ECO:0000256" key="10">
    <source>
        <dbReference type="ARBA" id="ARBA00022840"/>
    </source>
</evidence>
<evidence type="ECO:0000256" key="1">
    <source>
        <dbReference type="ARBA" id="ARBA00004370"/>
    </source>
</evidence>
<dbReference type="Pfam" id="PF06480">
    <property type="entry name" value="FtsH_ext"/>
    <property type="match status" value="1"/>
</dbReference>
<evidence type="ECO:0000256" key="5">
    <source>
        <dbReference type="ARBA" id="ARBA00022692"/>
    </source>
</evidence>
<evidence type="ECO:0000256" key="17">
    <source>
        <dbReference type="SAM" id="Coils"/>
    </source>
</evidence>
<keyword evidence="5 15" id="KW-0812">Transmembrane</keyword>
<accession>A0A9D1NYN3</accession>
<dbReference type="SUPFAM" id="SSF52540">
    <property type="entry name" value="P-loop containing nucleoside triphosphate hydrolases"/>
    <property type="match status" value="1"/>
</dbReference>
<feature type="transmembrane region" description="Helical" evidence="15">
    <location>
        <begin position="106"/>
        <end position="128"/>
    </location>
</feature>
<comment type="cofactor">
    <cofactor evidence="15">
        <name>Zn(2+)</name>
        <dbReference type="ChEBI" id="CHEBI:29105"/>
    </cofactor>
    <text evidence="15">Binds 1 zinc ion per subunit.</text>
</comment>
<evidence type="ECO:0000313" key="20">
    <source>
        <dbReference type="Proteomes" id="UP000886889"/>
    </source>
</evidence>
<dbReference type="Gene3D" id="3.40.50.300">
    <property type="entry name" value="P-loop containing nucleotide triphosphate hydrolases"/>
    <property type="match status" value="1"/>
</dbReference>
<evidence type="ECO:0000256" key="6">
    <source>
        <dbReference type="ARBA" id="ARBA00022723"/>
    </source>
</evidence>
<comment type="subcellular location">
    <subcellularLocation>
        <location evidence="15">Cell membrane</location>
        <topology evidence="15">Multi-pass membrane protein</topology>
        <orientation evidence="15">Cytoplasmic side</orientation>
    </subcellularLocation>
    <subcellularLocation>
        <location evidence="1">Membrane</location>
    </subcellularLocation>
</comment>
<dbReference type="NCBIfam" id="TIGR01241">
    <property type="entry name" value="FtsH_fam"/>
    <property type="match status" value="1"/>
</dbReference>
<dbReference type="InterPro" id="IPR003960">
    <property type="entry name" value="ATPase_AAA_CS"/>
</dbReference>
<evidence type="ECO:0000256" key="16">
    <source>
        <dbReference type="RuleBase" id="RU003651"/>
    </source>
</evidence>
<keyword evidence="12 15" id="KW-0482">Metalloprotease</keyword>
<evidence type="ECO:0000256" key="2">
    <source>
        <dbReference type="ARBA" id="ARBA00010044"/>
    </source>
</evidence>
<proteinExistence type="inferred from homology"/>
<dbReference type="PROSITE" id="PS00674">
    <property type="entry name" value="AAA"/>
    <property type="match status" value="1"/>
</dbReference>
<dbReference type="CDD" id="cd19501">
    <property type="entry name" value="RecA-like_FtsH"/>
    <property type="match status" value="1"/>
</dbReference>
<evidence type="ECO:0000256" key="4">
    <source>
        <dbReference type="ARBA" id="ARBA00022670"/>
    </source>
</evidence>
<dbReference type="InterPro" id="IPR000642">
    <property type="entry name" value="Peptidase_M41"/>
</dbReference>
<dbReference type="Gene3D" id="1.20.58.760">
    <property type="entry name" value="Peptidase M41"/>
    <property type="match status" value="1"/>
</dbReference>
<dbReference type="InterPro" id="IPR003593">
    <property type="entry name" value="AAA+_ATPase"/>
</dbReference>
<dbReference type="Pfam" id="PF17862">
    <property type="entry name" value="AAA_lid_3"/>
    <property type="match status" value="1"/>
</dbReference>
<reference evidence="19" key="2">
    <citation type="journal article" date="2021" name="PeerJ">
        <title>Extensive microbial diversity within the chicken gut microbiome revealed by metagenomics and culture.</title>
        <authorList>
            <person name="Gilroy R."/>
            <person name="Ravi A."/>
            <person name="Getino M."/>
            <person name="Pursley I."/>
            <person name="Horton D.L."/>
            <person name="Alikhan N.F."/>
            <person name="Baker D."/>
            <person name="Gharbi K."/>
            <person name="Hall N."/>
            <person name="Watson M."/>
            <person name="Adriaenssens E.M."/>
            <person name="Foster-Nyarko E."/>
            <person name="Jarju S."/>
            <person name="Secka A."/>
            <person name="Antonio M."/>
            <person name="Oren A."/>
            <person name="Chaudhuri R.R."/>
            <person name="La Ragione R."/>
            <person name="Hildebrand F."/>
            <person name="Pallen M.J."/>
        </authorList>
    </citation>
    <scope>NUCLEOTIDE SEQUENCE</scope>
    <source>
        <strain evidence="19">ChiBcec6-7307</strain>
    </source>
</reference>
<dbReference type="GO" id="GO:0004176">
    <property type="term" value="F:ATP-dependent peptidase activity"/>
    <property type="evidence" value="ECO:0007669"/>
    <property type="project" value="InterPro"/>
</dbReference>
<keyword evidence="9 15" id="KW-0862">Zinc</keyword>
<keyword evidence="4 15" id="KW-0645">Protease</keyword>
<dbReference type="GO" id="GO:0008270">
    <property type="term" value="F:zinc ion binding"/>
    <property type="evidence" value="ECO:0007669"/>
    <property type="project" value="UniProtKB-UniRule"/>
</dbReference>
<dbReference type="GO" id="GO:0016887">
    <property type="term" value="F:ATP hydrolysis activity"/>
    <property type="evidence" value="ECO:0007669"/>
    <property type="project" value="UniProtKB-UniRule"/>
</dbReference>
<evidence type="ECO:0000256" key="12">
    <source>
        <dbReference type="ARBA" id="ARBA00023049"/>
    </source>
</evidence>